<name>A0AAD1I0T6_9MYCO</name>
<feature type="compositionally biased region" description="Basic and acidic residues" evidence="1">
    <location>
        <begin position="111"/>
        <end position="121"/>
    </location>
</feature>
<evidence type="ECO:0000313" key="3">
    <source>
        <dbReference type="Proteomes" id="UP000467636"/>
    </source>
</evidence>
<dbReference type="EMBL" id="AP022564">
    <property type="protein sequence ID" value="BBX24864.1"/>
    <property type="molecule type" value="Genomic_DNA"/>
</dbReference>
<feature type="region of interest" description="Disordered" evidence="1">
    <location>
        <begin position="111"/>
        <end position="131"/>
    </location>
</feature>
<keyword evidence="3" id="KW-1185">Reference proteome</keyword>
<evidence type="ECO:0000313" key="2">
    <source>
        <dbReference type="EMBL" id="BBX24864.1"/>
    </source>
</evidence>
<dbReference type="RefSeq" id="WP_235687127.1">
    <property type="nucleotide sequence ID" value="NZ_AP022564.1"/>
</dbReference>
<proteinExistence type="predicted"/>
<dbReference type="Proteomes" id="UP000467636">
    <property type="component" value="Chromosome"/>
</dbReference>
<organism evidence="2 3">
    <name type="scientific">Mycolicibacter terrae</name>
    <dbReference type="NCBI Taxonomy" id="1788"/>
    <lineage>
        <taxon>Bacteria</taxon>
        <taxon>Bacillati</taxon>
        <taxon>Actinomycetota</taxon>
        <taxon>Actinomycetes</taxon>
        <taxon>Mycobacteriales</taxon>
        <taxon>Mycobacteriaceae</taxon>
        <taxon>Mycolicibacter</taxon>
    </lineage>
</organism>
<protein>
    <submittedName>
        <fullName evidence="2">Uncharacterized protein</fullName>
    </submittedName>
</protein>
<dbReference type="AlphaFoldDB" id="A0AAD1I0T6"/>
<reference evidence="2 3" key="1">
    <citation type="journal article" date="2019" name="Emerg. Microbes Infect.">
        <title>Comprehensive subspecies identification of 175 nontuberculous mycobacteria species based on 7547 genomic profiles.</title>
        <authorList>
            <person name="Matsumoto Y."/>
            <person name="Kinjo T."/>
            <person name="Motooka D."/>
            <person name="Nabeya D."/>
            <person name="Jung N."/>
            <person name="Uechi K."/>
            <person name="Horii T."/>
            <person name="Iida T."/>
            <person name="Fujita J."/>
            <person name="Nakamura S."/>
        </authorList>
    </citation>
    <scope>NUCLEOTIDE SEQUENCE [LARGE SCALE GENOMIC DNA]</scope>
    <source>
        <strain evidence="2 3">JCM 12143</strain>
    </source>
</reference>
<accession>A0AAD1I0T6</accession>
<gene>
    <name evidence="2" type="ORF">MTER_42750</name>
</gene>
<evidence type="ECO:0000256" key="1">
    <source>
        <dbReference type="SAM" id="MobiDB-lite"/>
    </source>
</evidence>
<sequence length="258" mass="28696">MAEAGLVEQVGDQGVQRDVADACLSEQLGDARVAEAGHLDEAADVEVGIDRLSGSQQAVEQRNAEIAVVEAGAAVEEGVQQGRRRTEQRGERPHRVTEVEDVTQNVLHGVEKRYPRADSGEQRVYPQRQLDADVGRERQQLRVDGGHRVGEDVDDIRDAGQRLLRVGEDVLQQAEHVDRVLVQRLQVGDGVVEQVGVRREEVTVRRQCDGPLLDGRELMLQLRQVRGHGRNRDETHADDSQACRDVRTECLLHEALPD</sequence>